<evidence type="ECO:0000313" key="3">
    <source>
        <dbReference type="Proteomes" id="UP001244787"/>
    </source>
</evidence>
<sequence>MRKLKNLLAALGGALTLNILHETLKNKAAYMPRVDLLGEEAIQKTLHQFDTTIEDKPTLYKATLAADIVGNTLYYSMIGMGGREHLWKRAIFYGLSAGVGAVVLPKPLGLNPKPVTKNTKTQVLTIAYYLTGGLATGLILNAITEDEE</sequence>
<gene>
    <name evidence="2" type="ORF">QRD02_00135</name>
</gene>
<protein>
    <recommendedName>
        <fullName evidence="4">DUF1440 domain-containing protein</fullName>
    </recommendedName>
</protein>
<keyword evidence="1" id="KW-0472">Membrane</keyword>
<reference evidence="2 3" key="1">
    <citation type="submission" date="2023-06" db="EMBL/GenBank/DDBJ databases">
        <authorList>
            <person name="Ye Y.-Q."/>
            <person name="Du Z.-J."/>
        </authorList>
    </citation>
    <scope>NUCLEOTIDE SEQUENCE [LARGE SCALE GENOMIC DNA]</scope>
    <source>
        <strain evidence="2 3">SDUM287046</strain>
    </source>
</reference>
<keyword evidence="1" id="KW-1133">Transmembrane helix</keyword>
<name>A0ABT8DDJ3_9FLAO</name>
<dbReference type="RefSeq" id="WP_290252862.1">
    <property type="nucleotide sequence ID" value="NZ_JAUGQQ010000001.1"/>
</dbReference>
<accession>A0ABT8DDJ3</accession>
<keyword evidence="3" id="KW-1185">Reference proteome</keyword>
<proteinExistence type="predicted"/>
<evidence type="ECO:0000256" key="1">
    <source>
        <dbReference type="SAM" id="Phobius"/>
    </source>
</evidence>
<evidence type="ECO:0000313" key="2">
    <source>
        <dbReference type="EMBL" id="MDN3722773.1"/>
    </source>
</evidence>
<dbReference type="Proteomes" id="UP001244787">
    <property type="component" value="Unassembled WGS sequence"/>
</dbReference>
<feature type="transmembrane region" description="Helical" evidence="1">
    <location>
        <begin position="90"/>
        <end position="106"/>
    </location>
</feature>
<organism evidence="2 3">
    <name type="scientific">Aequorivita aurantiaca</name>
    <dbReference type="NCBI Taxonomy" id="3053356"/>
    <lineage>
        <taxon>Bacteria</taxon>
        <taxon>Pseudomonadati</taxon>
        <taxon>Bacteroidota</taxon>
        <taxon>Flavobacteriia</taxon>
        <taxon>Flavobacteriales</taxon>
        <taxon>Flavobacteriaceae</taxon>
        <taxon>Aequorivita</taxon>
    </lineage>
</organism>
<feature type="transmembrane region" description="Helical" evidence="1">
    <location>
        <begin position="126"/>
        <end position="144"/>
    </location>
</feature>
<keyword evidence="1" id="KW-0812">Transmembrane</keyword>
<evidence type="ECO:0008006" key="4">
    <source>
        <dbReference type="Google" id="ProtNLM"/>
    </source>
</evidence>
<dbReference type="EMBL" id="JAUGQQ010000001">
    <property type="protein sequence ID" value="MDN3722773.1"/>
    <property type="molecule type" value="Genomic_DNA"/>
</dbReference>
<comment type="caution">
    <text evidence="2">The sequence shown here is derived from an EMBL/GenBank/DDBJ whole genome shotgun (WGS) entry which is preliminary data.</text>
</comment>